<feature type="domain" description="4Fe-4S ferredoxin-type" evidence="4">
    <location>
        <begin position="15"/>
        <end position="44"/>
    </location>
</feature>
<dbReference type="OrthoDB" id="9803192at2"/>
<dbReference type="PROSITE" id="PS00198">
    <property type="entry name" value="4FE4S_FER_1"/>
    <property type="match status" value="1"/>
</dbReference>
<dbReference type="GO" id="GO:0046872">
    <property type="term" value="F:metal ion binding"/>
    <property type="evidence" value="ECO:0007669"/>
    <property type="project" value="UniProtKB-KW"/>
</dbReference>
<dbReference type="RefSeq" id="WP_092482832.1">
    <property type="nucleotide sequence ID" value="NZ_FOYM01000010.1"/>
</dbReference>
<keyword evidence="2" id="KW-0408">Iron</keyword>
<accession>A0A1I6DFI7</accession>
<evidence type="ECO:0000313" key="6">
    <source>
        <dbReference type="Proteomes" id="UP000199584"/>
    </source>
</evidence>
<dbReference type="EMBL" id="FOYM01000010">
    <property type="protein sequence ID" value="SFR04196.1"/>
    <property type="molecule type" value="Genomic_DNA"/>
</dbReference>
<feature type="domain" description="4Fe-4S ferredoxin-type" evidence="4">
    <location>
        <begin position="49"/>
        <end position="79"/>
    </location>
</feature>
<dbReference type="AlphaFoldDB" id="A0A1I6DFI7"/>
<dbReference type="PROSITE" id="PS51379">
    <property type="entry name" value="4FE4S_FER_2"/>
    <property type="match status" value="2"/>
</dbReference>
<proteinExistence type="predicted"/>
<gene>
    <name evidence="5" type="ORF">SAMN05660706_11013</name>
</gene>
<keyword evidence="3" id="KW-0411">Iron-sulfur</keyword>
<name>A0A1I6DFI7_9FIRM</name>
<evidence type="ECO:0000259" key="4">
    <source>
        <dbReference type="PROSITE" id="PS51379"/>
    </source>
</evidence>
<keyword evidence="1" id="KW-0479">Metal-binding</keyword>
<dbReference type="PANTHER" id="PTHR43122">
    <property type="entry name" value="FERREDOXIN SUBUNIT OF PYRUVATE:FLAVODOXIN OXIDOREDUCTASE-RELATED"/>
    <property type="match status" value="1"/>
</dbReference>
<dbReference type="Pfam" id="PF00037">
    <property type="entry name" value="Fer4"/>
    <property type="match status" value="1"/>
</dbReference>
<dbReference type="GO" id="GO:0051536">
    <property type="term" value="F:iron-sulfur cluster binding"/>
    <property type="evidence" value="ECO:0007669"/>
    <property type="project" value="UniProtKB-KW"/>
</dbReference>
<evidence type="ECO:0000313" key="5">
    <source>
        <dbReference type="EMBL" id="SFR04196.1"/>
    </source>
</evidence>
<sequence length="87" mass="9612">MAQTFKGRTLEVEKGFWTLFPGLCKGCGLCIQKCPKKCMSWSDVLGVYGTPSVEINDECIACGICQIFCPDCAINVEKKKGLKEEKN</sequence>
<dbReference type="InterPro" id="IPR017900">
    <property type="entry name" value="4Fe4S_Fe_S_CS"/>
</dbReference>
<evidence type="ECO:0000256" key="3">
    <source>
        <dbReference type="ARBA" id="ARBA00023014"/>
    </source>
</evidence>
<dbReference type="PANTHER" id="PTHR43122:SF2">
    <property type="entry name" value="FERREDOXIN SUBUNIT OF PYRUVATE:FLAVODOXIN OXIDOREDUCTASE"/>
    <property type="match status" value="1"/>
</dbReference>
<organism evidence="5 6">
    <name type="scientific">Desulfoscipio geothermicus DSM 3669</name>
    <dbReference type="NCBI Taxonomy" id="1121426"/>
    <lineage>
        <taxon>Bacteria</taxon>
        <taxon>Bacillati</taxon>
        <taxon>Bacillota</taxon>
        <taxon>Clostridia</taxon>
        <taxon>Eubacteriales</taxon>
        <taxon>Desulfallaceae</taxon>
        <taxon>Desulfoscipio</taxon>
    </lineage>
</organism>
<dbReference type="Gene3D" id="3.30.70.20">
    <property type="match status" value="1"/>
</dbReference>
<protein>
    <submittedName>
        <fullName evidence="5">2-oxoglutarate ferredoxin oxidoreductase subunit delta</fullName>
    </submittedName>
</protein>
<dbReference type="InterPro" id="IPR017896">
    <property type="entry name" value="4Fe4S_Fe-S-bd"/>
</dbReference>
<evidence type="ECO:0000256" key="2">
    <source>
        <dbReference type="ARBA" id="ARBA00023004"/>
    </source>
</evidence>
<reference evidence="6" key="1">
    <citation type="submission" date="2016-10" db="EMBL/GenBank/DDBJ databases">
        <authorList>
            <person name="Varghese N."/>
            <person name="Submissions S."/>
        </authorList>
    </citation>
    <scope>NUCLEOTIDE SEQUENCE [LARGE SCALE GENOMIC DNA]</scope>
    <source>
        <strain evidence="6">DSM 3669</strain>
    </source>
</reference>
<dbReference type="Proteomes" id="UP000199584">
    <property type="component" value="Unassembled WGS sequence"/>
</dbReference>
<dbReference type="SUPFAM" id="SSF54862">
    <property type="entry name" value="4Fe-4S ferredoxins"/>
    <property type="match status" value="1"/>
</dbReference>
<dbReference type="STRING" id="39060.SAMN05660706_11013"/>
<evidence type="ECO:0000256" key="1">
    <source>
        <dbReference type="ARBA" id="ARBA00022723"/>
    </source>
</evidence>
<keyword evidence="6" id="KW-1185">Reference proteome</keyword>